<reference evidence="2 3" key="1">
    <citation type="journal article" date="2024" name="Microbiol. Resour. Announc.">
        <title>Genome annotations for the ascomycete fungi Trichoderma harzianum, Trichoderma aggressivum, and Purpureocillium lilacinum.</title>
        <authorList>
            <person name="Beijen E.P.W."/>
            <person name="Ohm R.A."/>
        </authorList>
    </citation>
    <scope>NUCLEOTIDE SEQUENCE [LARGE SCALE GENOMIC DNA]</scope>
    <source>
        <strain evidence="2 3">CBS 150709</strain>
    </source>
</reference>
<sequence>MQQLDIASGNDDWHEMRMRRAQPWGCPQKKKRLGSLGRLIGNIVCAAVGSMITTCDGSQATSPRQFDVPKLPNKREPWGLALKSGNRGNAGTCLESLEYGDEGRPRLLRNCDKPVLHGRMQQASRYETLLQRSHSDPAVVTGDFVSRFLRHAVEHGTGEPEHLVEISEGTFGFRQSDVWRARLRQGERDDPDANVPGGDTRRSVQEMRKKTHVSLPDSPFADLASRSTYPPCRHSPCRISGHWIRHTAVSICGGPVLSGSNPSNCRSRPWGAAQTCTLNSLLPDPTPDGKPHCCSSCADNVGTYTAASQADPPQPRLRHETMVDVSANYRVEQAAKLQQYLPLYSIRKLSPRSAHPPID</sequence>
<feature type="region of interest" description="Disordered" evidence="1">
    <location>
        <begin position="185"/>
        <end position="204"/>
    </location>
</feature>
<accession>A0ABR0BN68</accession>
<gene>
    <name evidence="2" type="ORF">Purlil1_10145</name>
</gene>
<organism evidence="2 3">
    <name type="scientific">Purpureocillium lilacinum</name>
    <name type="common">Paecilomyces lilacinus</name>
    <dbReference type="NCBI Taxonomy" id="33203"/>
    <lineage>
        <taxon>Eukaryota</taxon>
        <taxon>Fungi</taxon>
        <taxon>Dikarya</taxon>
        <taxon>Ascomycota</taxon>
        <taxon>Pezizomycotina</taxon>
        <taxon>Sordariomycetes</taxon>
        <taxon>Hypocreomycetidae</taxon>
        <taxon>Hypocreales</taxon>
        <taxon>Ophiocordycipitaceae</taxon>
        <taxon>Purpureocillium</taxon>
    </lineage>
</organism>
<evidence type="ECO:0000313" key="2">
    <source>
        <dbReference type="EMBL" id="KAK4084739.1"/>
    </source>
</evidence>
<name>A0ABR0BN68_PURLI</name>
<keyword evidence="3" id="KW-1185">Reference proteome</keyword>
<protein>
    <submittedName>
        <fullName evidence="2">Uncharacterized protein</fullName>
    </submittedName>
</protein>
<evidence type="ECO:0000256" key="1">
    <source>
        <dbReference type="SAM" id="MobiDB-lite"/>
    </source>
</evidence>
<dbReference type="Proteomes" id="UP001287286">
    <property type="component" value="Unassembled WGS sequence"/>
</dbReference>
<proteinExistence type="predicted"/>
<dbReference type="EMBL" id="JAWRVI010000050">
    <property type="protein sequence ID" value="KAK4084739.1"/>
    <property type="molecule type" value="Genomic_DNA"/>
</dbReference>
<evidence type="ECO:0000313" key="3">
    <source>
        <dbReference type="Proteomes" id="UP001287286"/>
    </source>
</evidence>
<comment type="caution">
    <text evidence="2">The sequence shown here is derived from an EMBL/GenBank/DDBJ whole genome shotgun (WGS) entry which is preliminary data.</text>
</comment>